<dbReference type="InterPro" id="IPR050705">
    <property type="entry name" value="Cytochrome_P450_3A"/>
</dbReference>
<comment type="catalytic activity">
    <reaction evidence="14">
        <text>an organic molecule + reduced [NADPH--hemoprotein reductase] + O2 = an alcohol + oxidized [NADPH--hemoprotein reductase] + H2O + H(+)</text>
        <dbReference type="Rhea" id="RHEA:17149"/>
        <dbReference type="Rhea" id="RHEA-COMP:11964"/>
        <dbReference type="Rhea" id="RHEA-COMP:11965"/>
        <dbReference type="ChEBI" id="CHEBI:15377"/>
        <dbReference type="ChEBI" id="CHEBI:15378"/>
        <dbReference type="ChEBI" id="CHEBI:15379"/>
        <dbReference type="ChEBI" id="CHEBI:30879"/>
        <dbReference type="ChEBI" id="CHEBI:57618"/>
        <dbReference type="ChEBI" id="CHEBI:58210"/>
        <dbReference type="ChEBI" id="CHEBI:142491"/>
        <dbReference type="EC" id="1.14.14.1"/>
    </reaction>
</comment>
<feature type="binding site" description="axial binding residue" evidence="15">
    <location>
        <position position="459"/>
    </location>
    <ligand>
        <name>heme</name>
        <dbReference type="ChEBI" id="CHEBI:30413"/>
    </ligand>
    <ligandPart>
        <name>Fe</name>
        <dbReference type="ChEBI" id="CHEBI:18248"/>
    </ligandPart>
</feature>
<dbReference type="Proteomes" id="UP000829720">
    <property type="component" value="Unassembled WGS sequence"/>
</dbReference>
<evidence type="ECO:0000256" key="11">
    <source>
        <dbReference type="ARBA" id="ARBA00023004"/>
    </source>
</evidence>
<dbReference type="PROSITE" id="PS00086">
    <property type="entry name" value="CYTOCHROME_P450"/>
    <property type="match status" value="1"/>
</dbReference>
<evidence type="ECO:0000256" key="1">
    <source>
        <dbReference type="ARBA" id="ARBA00001971"/>
    </source>
</evidence>
<evidence type="ECO:0000313" key="18">
    <source>
        <dbReference type="EMBL" id="KAI1896150.1"/>
    </source>
</evidence>
<evidence type="ECO:0000256" key="10">
    <source>
        <dbReference type="ARBA" id="ARBA00023002"/>
    </source>
</evidence>
<evidence type="ECO:0000256" key="15">
    <source>
        <dbReference type="PIRSR" id="PIRSR602401-1"/>
    </source>
</evidence>
<dbReference type="GO" id="GO:0016712">
    <property type="term" value="F:oxidoreductase activity, acting on paired donors, with incorporation or reduction of molecular oxygen, reduced flavin or flavoprotein as one donor, and incorporation of one atom of oxygen"/>
    <property type="evidence" value="ECO:0007669"/>
    <property type="project" value="UniProtKB-EC"/>
</dbReference>
<keyword evidence="11 15" id="KW-0408">Iron</keyword>
<keyword evidence="7 15" id="KW-0479">Metal-binding</keyword>
<keyword evidence="17" id="KW-1133">Transmembrane helix</keyword>
<dbReference type="GO" id="GO:0020037">
    <property type="term" value="F:heme binding"/>
    <property type="evidence" value="ECO:0007669"/>
    <property type="project" value="InterPro"/>
</dbReference>
<name>A0A8T3DJC4_9TELE</name>
<evidence type="ECO:0000256" key="7">
    <source>
        <dbReference type="ARBA" id="ARBA00022723"/>
    </source>
</evidence>
<protein>
    <recommendedName>
        <fullName evidence="5">unspecific monooxygenase</fullName>
        <ecNumber evidence="5">1.14.14.1</ecNumber>
    </recommendedName>
</protein>
<evidence type="ECO:0000256" key="14">
    <source>
        <dbReference type="ARBA" id="ARBA00047827"/>
    </source>
</evidence>
<evidence type="ECO:0000256" key="8">
    <source>
        <dbReference type="ARBA" id="ARBA00022824"/>
    </source>
</evidence>
<accession>A0A8T3DJC4</accession>
<evidence type="ECO:0000256" key="3">
    <source>
        <dbReference type="ARBA" id="ARBA00004406"/>
    </source>
</evidence>
<keyword evidence="8" id="KW-0256">Endoplasmic reticulum</keyword>
<dbReference type="Gene3D" id="1.10.630.10">
    <property type="entry name" value="Cytochrome P450"/>
    <property type="match status" value="1"/>
</dbReference>
<dbReference type="OrthoDB" id="1470350at2759"/>
<dbReference type="GO" id="GO:0005789">
    <property type="term" value="C:endoplasmic reticulum membrane"/>
    <property type="evidence" value="ECO:0007669"/>
    <property type="project" value="UniProtKB-SubCell"/>
</dbReference>
<keyword evidence="10 16" id="KW-0560">Oxidoreductase</keyword>
<dbReference type="SUPFAM" id="SSF48264">
    <property type="entry name" value="Cytochrome P450"/>
    <property type="match status" value="1"/>
</dbReference>
<comment type="subcellular location">
    <subcellularLocation>
        <location evidence="3">Endoplasmic reticulum membrane</location>
        <topology evidence="3">Peripheral membrane protein</topology>
    </subcellularLocation>
    <subcellularLocation>
        <location evidence="2">Microsome membrane</location>
        <topology evidence="2">Peripheral membrane protein</topology>
    </subcellularLocation>
</comment>
<keyword evidence="6 15" id="KW-0349">Heme</keyword>
<dbReference type="EC" id="1.14.14.1" evidence="5"/>
<gene>
    <name evidence="18" type="ORF">AGOR_G00091840</name>
</gene>
<comment type="similarity">
    <text evidence="4 16">Belongs to the cytochrome P450 family.</text>
</comment>
<keyword evidence="19" id="KW-1185">Reference proteome</keyword>
<evidence type="ECO:0000256" key="17">
    <source>
        <dbReference type="SAM" id="Phobius"/>
    </source>
</evidence>
<proteinExistence type="inferred from homology"/>
<reference evidence="18" key="1">
    <citation type="submission" date="2021-01" db="EMBL/GenBank/DDBJ databases">
        <authorList>
            <person name="Zahm M."/>
            <person name="Roques C."/>
            <person name="Cabau C."/>
            <person name="Klopp C."/>
            <person name="Donnadieu C."/>
            <person name="Jouanno E."/>
            <person name="Lampietro C."/>
            <person name="Louis A."/>
            <person name="Herpin A."/>
            <person name="Echchiki A."/>
            <person name="Berthelot C."/>
            <person name="Parey E."/>
            <person name="Roest-Crollius H."/>
            <person name="Braasch I."/>
            <person name="Postlethwait J."/>
            <person name="Bobe J."/>
            <person name="Montfort J."/>
            <person name="Bouchez O."/>
            <person name="Begum T."/>
            <person name="Mejri S."/>
            <person name="Adams A."/>
            <person name="Chen W.-J."/>
            <person name="Guiguen Y."/>
        </authorList>
    </citation>
    <scope>NUCLEOTIDE SEQUENCE</scope>
    <source>
        <tissue evidence="18">Blood</tissue>
    </source>
</reference>
<dbReference type="InterPro" id="IPR017972">
    <property type="entry name" value="Cyt_P450_CS"/>
</dbReference>
<keyword evidence="12 16" id="KW-0503">Monooxygenase</keyword>
<keyword evidence="13 17" id="KW-0472">Membrane</keyword>
<evidence type="ECO:0000256" key="9">
    <source>
        <dbReference type="ARBA" id="ARBA00022848"/>
    </source>
</evidence>
<evidence type="ECO:0000256" key="4">
    <source>
        <dbReference type="ARBA" id="ARBA00010617"/>
    </source>
</evidence>
<organism evidence="18 19">
    <name type="scientific">Albula goreensis</name>
    <dbReference type="NCBI Taxonomy" id="1534307"/>
    <lineage>
        <taxon>Eukaryota</taxon>
        <taxon>Metazoa</taxon>
        <taxon>Chordata</taxon>
        <taxon>Craniata</taxon>
        <taxon>Vertebrata</taxon>
        <taxon>Euteleostomi</taxon>
        <taxon>Actinopterygii</taxon>
        <taxon>Neopterygii</taxon>
        <taxon>Teleostei</taxon>
        <taxon>Albuliformes</taxon>
        <taxon>Albulidae</taxon>
        <taxon>Albula</taxon>
    </lineage>
</organism>
<evidence type="ECO:0000256" key="6">
    <source>
        <dbReference type="ARBA" id="ARBA00022617"/>
    </source>
</evidence>
<keyword evidence="9" id="KW-0492">Microsome</keyword>
<evidence type="ECO:0000256" key="2">
    <source>
        <dbReference type="ARBA" id="ARBA00004174"/>
    </source>
</evidence>
<evidence type="ECO:0000256" key="16">
    <source>
        <dbReference type="RuleBase" id="RU000461"/>
    </source>
</evidence>
<dbReference type="EMBL" id="JAERUA010000008">
    <property type="protein sequence ID" value="KAI1896150.1"/>
    <property type="molecule type" value="Genomic_DNA"/>
</dbReference>
<evidence type="ECO:0000256" key="13">
    <source>
        <dbReference type="ARBA" id="ARBA00023136"/>
    </source>
</evidence>
<dbReference type="InterPro" id="IPR001128">
    <property type="entry name" value="Cyt_P450"/>
</dbReference>
<dbReference type="InterPro" id="IPR002401">
    <property type="entry name" value="Cyt_P450_E_grp-I"/>
</dbReference>
<dbReference type="PANTHER" id="PTHR24302">
    <property type="entry name" value="CYTOCHROME P450 FAMILY 3"/>
    <property type="match status" value="1"/>
</dbReference>
<evidence type="ECO:0000313" key="19">
    <source>
        <dbReference type="Proteomes" id="UP000829720"/>
    </source>
</evidence>
<evidence type="ECO:0000256" key="5">
    <source>
        <dbReference type="ARBA" id="ARBA00012109"/>
    </source>
</evidence>
<dbReference type="AlphaFoldDB" id="A0A8T3DJC4"/>
<comment type="caution">
    <text evidence="18">The sequence shown here is derived from an EMBL/GenBank/DDBJ whole genome shotgun (WGS) entry which is preliminary data.</text>
</comment>
<evidence type="ECO:0000256" key="12">
    <source>
        <dbReference type="ARBA" id="ARBA00023033"/>
    </source>
</evidence>
<dbReference type="InterPro" id="IPR036396">
    <property type="entry name" value="Cyt_P450_sf"/>
</dbReference>
<dbReference type="GO" id="GO:0005506">
    <property type="term" value="F:iron ion binding"/>
    <property type="evidence" value="ECO:0007669"/>
    <property type="project" value="InterPro"/>
</dbReference>
<dbReference type="InterPro" id="IPR008072">
    <property type="entry name" value="Cyt_P450_E_CYP3A"/>
</dbReference>
<dbReference type="GO" id="GO:0008395">
    <property type="term" value="F:steroid hydroxylase activity"/>
    <property type="evidence" value="ECO:0007669"/>
    <property type="project" value="TreeGrafter"/>
</dbReference>
<comment type="cofactor">
    <cofactor evidence="1 15">
        <name>heme</name>
        <dbReference type="ChEBI" id="CHEBI:30413"/>
    </cofactor>
</comment>
<feature type="transmembrane region" description="Helical" evidence="17">
    <location>
        <begin position="20"/>
        <end position="41"/>
    </location>
</feature>
<dbReference type="FunFam" id="1.10.630.10:FF:000003">
    <property type="entry name" value="cytochrome P450 3A12-like isoform X2"/>
    <property type="match status" value="1"/>
</dbReference>
<dbReference type="PRINTS" id="PR00385">
    <property type="entry name" value="P450"/>
</dbReference>
<feature type="transmembrane region" description="Helical" evidence="17">
    <location>
        <begin position="228"/>
        <end position="247"/>
    </location>
</feature>
<dbReference type="PANTHER" id="PTHR24302:SF32">
    <property type="entry name" value="CYTOCHROME P450, FAMILY 3, SUBFAMILY A, POLYPEPTIDE 65"/>
    <property type="match status" value="1"/>
</dbReference>
<dbReference type="CDD" id="cd20650">
    <property type="entry name" value="CYP3A"/>
    <property type="match status" value="1"/>
</dbReference>
<dbReference type="PRINTS" id="PR00463">
    <property type="entry name" value="EP450I"/>
</dbReference>
<keyword evidence="17" id="KW-0812">Transmembrane</keyword>
<sequence length="520" mass="59624">MASEFDEGTLESELTSTSFFSSTTFALLLCFVSLIAIYGYWPYGLFKKLGIKGPKPMPFLGTLLEYRKGFHAFDMECFKKYGKIWGFYDGRQPLLSIMDPGMIKTILVKECYSLFTNRRDIGLNGPLYDAVTIVEDDEWRRIRSILSPSFTSGRLKEMFSIMRRHSDILLQSLQRTADSGKAADMKEFFGAYSMDVVTSTSFSVDIDSLNNPKDPFVSNIKKMIKFNIFNPLILLITFFPFITPLLTKMEVSFFPTSVMNFFYDSLRKIKSDREMNVHKARVDFLQLMVDSQIPEKSTKGNEQLKGLTDHEILSQSMMFIFAGYETSSSTLTFLAYNLATNPEVMKKLQEEIDQVFPNKAPVKYEPLMQMEYLDMVLNESLRIFPIAVRLERVCKKTIEINGVTIPKGVVVSIPIYPLHHDPDLWPEPELFKPERFSKENKESMDPYIYLPFGAGPRNCIGMRFALVLMKLAVVQILQNFSFATCDETEIPLQLDIQGLIAPKNPIKLNLIPRCTTNREE</sequence>
<dbReference type="Pfam" id="PF00067">
    <property type="entry name" value="p450"/>
    <property type="match status" value="1"/>
</dbReference>